<proteinExistence type="predicted"/>
<dbReference type="HOGENOM" id="CLU_043984_0_0_1"/>
<dbReference type="GO" id="GO:0019901">
    <property type="term" value="F:protein kinase binding"/>
    <property type="evidence" value="ECO:0007669"/>
    <property type="project" value="InterPro"/>
</dbReference>
<dbReference type="AlphaFoldDB" id="G8JP25"/>
<reference evidence="3" key="1">
    <citation type="journal article" date="2012" name="G3 (Bethesda)">
        <title>Pichia sorbitophila, an interspecies yeast hybrid reveals early steps of genome resolution following polyploidization.</title>
        <authorList>
            <person name="Leh Louis V."/>
            <person name="Despons L."/>
            <person name="Friedrich A."/>
            <person name="Martin T."/>
            <person name="Durrens P."/>
            <person name="Casaregola S."/>
            <person name="Neuveglise C."/>
            <person name="Fairhead C."/>
            <person name="Marck C."/>
            <person name="Cruz J.A."/>
            <person name="Straub M.L."/>
            <person name="Kugler V."/>
            <person name="Sacerdot C."/>
            <person name="Uzunov Z."/>
            <person name="Thierry A."/>
            <person name="Weiss S."/>
            <person name="Bleykasten C."/>
            <person name="De Montigny J."/>
            <person name="Jacques N."/>
            <person name="Jung P."/>
            <person name="Lemaire M."/>
            <person name="Mallet S."/>
            <person name="Morel G."/>
            <person name="Richard G.F."/>
            <person name="Sarkar A."/>
            <person name="Savel G."/>
            <person name="Schacherer J."/>
            <person name="Seret M.L."/>
            <person name="Talla E."/>
            <person name="Samson G."/>
            <person name="Jubin C."/>
            <person name="Poulain J."/>
            <person name="Vacherie B."/>
            <person name="Barbe V."/>
            <person name="Pelletier E."/>
            <person name="Sherman D.J."/>
            <person name="Westhof E."/>
            <person name="Weissenbach J."/>
            <person name="Baret P.V."/>
            <person name="Wincker P."/>
            <person name="Gaillardin C."/>
            <person name="Dujon B."/>
            <person name="Souciet J.L."/>
        </authorList>
    </citation>
    <scope>NUCLEOTIDE SEQUENCE [LARGE SCALE GENOMIC DNA]</scope>
    <source>
        <strain evidence="3">CBS 270.75 / DBVPG 7215 / KCTC 17166 / NRRL Y-17582</strain>
    </source>
</reference>
<gene>
    <name evidence="2" type="ordered locus">Ecym_2180</name>
</gene>
<sequence length="404" mass="45484">MITSPPLSNSCASDVIDDTDLDLELTEVLQLPLKSSRCLSNNFSELLLEHKKAKVTSPSENNEVCEKRHVEELLQDASQLNGMFERTADNNDSFRSDLLQRSWYSGDRCYSNTTTSNVSVEATAPSSTTCGSMTNFRLSEVESDDEISFEDHLKRVISKRLALKKLKRDDDSKYDLSDRTTDSGALSNSPAPVLFTSPYSQTHTPIKDNILPTQQIIEGTGAGSYKEELSADEALKLFKDDIEAVLKLSQTAESDCNYRDPFEMKCPATVTYQQYLDRINTKCMFSALVYRTANCLFQRLTLQRPPTEAVDPPQEWKVKWPITNAHIHRLIVALIRISNKILEDTVHSHEYFSKVCGISKKLLTKLEVSLILALRTDSLMISSSCLNNSFQLHTALERQISMSS</sequence>
<dbReference type="Proteomes" id="UP000006790">
    <property type="component" value="Chromosome 2"/>
</dbReference>
<feature type="compositionally biased region" description="Basic and acidic residues" evidence="1">
    <location>
        <begin position="172"/>
        <end position="181"/>
    </location>
</feature>
<evidence type="ECO:0000313" key="3">
    <source>
        <dbReference type="Proteomes" id="UP000006790"/>
    </source>
</evidence>
<dbReference type="PANTHER" id="PTHR15615:SF123">
    <property type="entry name" value="PHO85 CYCLIN-10-RELATED"/>
    <property type="match status" value="1"/>
</dbReference>
<dbReference type="GO" id="GO:0000307">
    <property type="term" value="C:cyclin-dependent protein kinase holoenzyme complex"/>
    <property type="evidence" value="ECO:0007669"/>
    <property type="project" value="UniProtKB-ARBA"/>
</dbReference>
<dbReference type="STRING" id="931890.G8JP25"/>
<dbReference type="OrthoDB" id="5304883at2759"/>
<evidence type="ECO:0000313" key="2">
    <source>
        <dbReference type="EMBL" id="AET37930.1"/>
    </source>
</evidence>
<feature type="region of interest" description="Disordered" evidence="1">
    <location>
        <begin position="172"/>
        <end position="198"/>
    </location>
</feature>
<dbReference type="GeneID" id="11470537"/>
<dbReference type="InterPro" id="IPR013922">
    <property type="entry name" value="Cyclin_PHO80-like"/>
</dbReference>
<dbReference type="Pfam" id="PF08613">
    <property type="entry name" value="Cyclin"/>
    <property type="match status" value="1"/>
</dbReference>
<dbReference type="Gene3D" id="1.10.472.10">
    <property type="entry name" value="Cyclin-like"/>
    <property type="match status" value="1"/>
</dbReference>
<organism evidence="2 3">
    <name type="scientific">Eremothecium cymbalariae (strain CBS 270.75 / DBVPG 7215 / KCTC 17166 / NRRL Y-17582)</name>
    <name type="common">Yeast</name>
    <dbReference type="NCBI Taxonomy" id="931890"/>
    <lineage>
        <taxon>Eukaryota</taxon>
        <taxon>Fungi</taxon>
        <taxon>Dikarya</taxon>
        <taxon>Ascomycota</taxon>
        <taxon>Saccharomycotina</taxon>
        <taxon>Saccharomycetes</taxon>
        <taxon>Saccharomycetales</taxon>
        <taxon>Saccharomycetaceae</taxon>
        <taxon>Eremothecium</taxon>
    </lineage>
</organism>
<dbReference type="GO" id="GO:0016538">
    <property type="term" value="F:cyclin-dependent protein serine/threonine kinase regulator activity"/>
    <property type="evidence" value="ECO:0007669"/>
    <property type="project" value="TreeGrafter"/>
</dbReference>
<evidence type="ECO:0000256" key="1">
    <source>
        <dbReference type="SAM" id="MobiDB-lite"/>
    </source>
</evidence>
<dbReference type="eggNOG" id="KOG1674">
    <property type="taxonomic scope" value="Eukaryota"/>
</dbReference>
<protein>
    <submittedName>
        <fullName evidence="2">Uncharacterized protein</fullName>
    </submittedName>
</protein>
<dbReference type="GO" id="GO:0005634">
    <property type="term" value="C:nucleus"/>
    <property type="evidence" value="ECO:0007669"/>
    <property type="project" value="TreeGrafter"/>
</dbReference>
<dbReference type="EMBL" id="CP002498">
    <property type="protein sequence ID" value="AET37930.1"/>
    <property type="molecule type" value="Genomic_DNA"/>
</dbReference>
<dbReference type="RefSeq" id="XP_003644747.1">
    <property type="nucleotide sequence ID" value="XM_003644699.1"/>
</dbReference>
<accession>G8JP25</accession>
<dbReference type="InParanoid" id="G8JP25"/>
<dbReference type="PANTHER" id="PTHR15615">
    <property type="match status" value="1"/>
</dbReference>
<keyword evidence="3" id="KW-1185">Reference proteome</keyword>
<name>G8JP25_ERECY</name>
<dbReference type="KEGG" id="erc:Ecym_2180"/>
<dbReference type="FunCoup" id="G8JP25">
    <property type="interactions" value="58"/>
</dbReference>
<dbReference type="OMA" id="DSIFSEC"/>